<keyword evidence="2" id="KW-0677">Repeat</keyword>
<feature type="domain" description="C2H2-type" evidence="8">
    <location>
        <begin position="21"/>
        <end position="48"/>
    </location>
</feature>
<dbReference type="SMART" id="SM00355">
    <property type="entry name" value="ZnF_C2H2"/>
    <property type="match status" value="2"/>
</dbReference>
<dbReference type="InterPro" id="IPR050527">
    <property type="entry name" value="Snail/Krueppel_Znf"/>
</dbReference>
<evidence type="ECO:0000256" key="1">
    <source>
        <dbReference type="ARBA" id="ARBA00022723"/>
    </source>
</evidence>
<gene>
    <name evidence="9" type="ORF">D9613_010514</name>
</gene>
<keyword evidence="10" id="KW-1185">Reference proteome</keyword>
<evidence type="ECO:0000256" key="6">
    <source>
        <dbReference type="PROSITE-ProRule" id="PRU00042"/>
    </source>
</evidence>
<name>A0A8H4QFY3_9AGAR</name>
<evidence type="ECO:0000256" key="4">
    <source>
        <dbReference type="ARBA" id="ARBA00022833"/>
    </source>
</evidence>
<evidence type="ECO:0000256" key="5">
    <source>
        <dbReference type="ARBA" id="ARBA00023242"/>
    </source>
</evidence>
<dbReference type="AlphaFoldDB" id="A0A8H4QFY3"/>
<dbReference type="Pfam" id="PF00096">
    <property type="entry name" value="zf-C2H2"/>
    <property type="match status" value="2"/>
</dbReference>
<dbReference type="PANTHER" id="PTHR24388">
    <property type="entry name" value="ZINC FINGER PROTEIN"/>
    <property type="match status" value="1"/>
</dbReference>
<evidence type="ECO:0000256" key="2">
    <source>
        <dbReference type="ARBA" id="ARBA00022737"/>
    </source>
</evidence>
<comment type="caution">
    <text evidence="9">The sequence shown here is derived from an EMBL/GenBank/DDBJ whole genome shotgun (WGS) entry which is preliminary data.</text>
</comment>
<keyword evidence="3 6" id="KW-0863">Zinc-finger</keyword>
<organism evidence="9 10">
    <name type="scientific">Agrocybe pediades</name>
    <dbReference type="NCBI Taxonomy" id="84607"/>
    <lineage>
        <taxon>Eukaryota</taxon>
        <taxon>Fungi</taxon>
        <taxon>Dikarya</taxon>
        <taxon>Basidiomycota</taxon>
        <taxon>Agaricomycotina</taxon>
        <taxon>Agaricomycetes</taxon>
        <taxon>Agaricomycetidae</taxon>
        <taxon>Agaricales</taxon>
        <taxon>Agaricineae</taxon>
        <taxon>Strophariaceae</taxon>
        <taxon>Agrocybe</taxon>
    </lineage>
</organism>
<dbReference type="Proteomes" id="UP000521872">
    <property type="component" value="Unassembled WGS sequence"/>
</dbReference>
<dbReference type="InterPro" id="IPR036236">
    <property type="entry name" value="Znf_C2H2_sf"/>
</dbReference>
<accession>A0A8H4QFY3</accession>
<evidence type="ECO:0000313" key="9">
    <source>
        <dbReference type="EMBL" id="KAF4610254.1"/>
    </source>
</evidence>
<dbReference type="GO" id="GO:0000978">
    <property type="term" value="F:RNA polymerase II cis-regulatory region sequence-specific DNA binding"/>
    <property type="evidence" value="ECO:0007669"/>
    <property type="project" value="TreeGrafter"/>
</dbReference>
<dbReference type="SUPFAM" id="SSF57667">
    <property type="entry name" value="beta-beta-alpha zinc fingers"/>
    <property type="match status" value="1"/>
</dbReference>
<evidence type="ECO:0000256" key="3">
    <source>
        <dbReference type="ARBA" id="ARBA00022771"/>
    </source>
</evidence>
<keyword evidence="1" id="KW-0479">Metal-binding</keyword>
<proteinExistence type="predicted"/>
<sequence>MPKAQPQRTSGKSRAVANRSPTCDICNKELSRRSDLARHRRTHSDDIEVRQPHVCTLCGTRSSQASNLTAHIQAMHLGEPSFYCGMLGTNKDTGELEICTLLFKTNSTLCHHRNDTVYHSVLKRKANRTTGAAKQPRRTRQKQGDKVVNEVAEQNIALEDGIQTAPSPIPVTSHFPSEVPDVGELSDASQPTDSESEGPITPPPQFNQFLMPGVSTYRMQGPEVRIATVSSIWSPDPPFQRPSSLVELFNNCRLSPAPSNSQFYKSSTEAAQPPVESYFPSYKAAVRANSSAFPPTTQAQTHEVLQDFPSIFKSSISPANMNMLNFTINPNATTLGHLVDANVDPFDTILGGVFPPPVVSPSPQATTQLFNFEAEIPEWVANGGSGNLTDFLQTSFVRTTNTSFPASGAAVQSQLPSRFLLRSSNTFAPAAVAGSQPVYNWQPETFQYPSVQAQFGPPQGGVFMTGYP</sequence>
<dbReference type="PANTHER" id="PTHR24388:SF104">
    <property type="entry name" value="AT-RICH BINDING PROTEIN-RELATED"/>
    <property type="match status" value="1"/>
</dbReference>
<dbReference type="GO" id="GO:0000981">
    <property type="term" value="F:DNA-binding transcription factor activity, RNA polymerase II-specific"/>
    <property type="evidence" value="ECO:0007669"/>
    <property type="project" value="TreeGrafter"/>
</dbReference>
<keyword evidence="5" id="KW-0539">Nucleus</keyword>
<dbReference type="PROSITE" id="PS00028">
    <property type="entry name" value="ZINC_FINGER_C2H2_1"/>
    <property type="match status" value="1"/>
</dbReference>
<feature type="domain" description="C2H2-type" evidence="8">
    <location>
        <begin position="53"/>
        <end position="81"/>
    </location>
</feature>
<evidence type="ECO:0000313" key="10">
    <source>
        <dbReference type="Proteomes" id="UP000521872"/>
    </source>
</evidence>
<reference evidence="9 10" key="1">
    <citation type="submission" date="2019-12" db="EMBL/GenBank/DDBJ databases">
        <authorList>
            <person name="Floudas D."/>
            <person name="Bentzer J."/>
            <person name="Ahren D."/>
            <person name="Johansson T."/>
            <person name="Persson P."/>
            <person name="Tunlid A."/>
        </authorList>
    </citation>
    <scope>NUCLEOTIDE SEQUENCE [LARGE SCALE GENOMIC DNA]</scope>
    <source>
        <strain evidence="9 10">CBS 102.39</strain>
    </source>
</reference>
<protein>
    <recommendedName>
        <fullName evidence="8">C2H2-type domain-containing protein</fullName>
    </recommendedName>
</protein>
<keyword evidence="4" id="KW-0862">Zinc</keyword>
<dbReference type="InterPro" id="IPR013087">
    <property type="entry name" value="Znf_C2H2_type"/>
</dbReference>
<feature type="region of interest" description="Disordered" evidence="7">
    <location>
        <begin position="124"/>
        <end position="146"/>
    </location>
</feature>
<evidence type="ECO:0000259" key="8">
    <source>
        <dbReference type="PROSITE" id="PS50157"/>
    </source>
</evidence>
<dbReference type="GO" id="GO:0008270">
    <property type="term" value="F:zinc ion binding"/>
    <property type="evidence" value="ECO:0007669"/>
    <property type="project" value="UniProtKB-KW"/>
</dbReference>
<dbReference type="PROSITE" id="PS50157">
    <property type="entry name" value="ZINC_FINGER_C2H2_2"/>
    <property type="match status" value="2"/>
</dbReference>
<feature type="region of interest" description="Disordered" evidence="7">
    <location>
        <begin position="172"/>
        <end position="205"/>
    </location>
</feature>
<dbReference type="EMBL" id="JAACJL010000059">
    <property type="protein sequence ID" value="KAF4610254.1"/>
    <property type="molecule type" value="Genomic_DNA"/>
</dbReference>
<evidence type="ECO:0000256" key="7">
    <source>
        <dbReference type="SAM" id="MobiDB-lite"/>
    </source>
</evidence>
<dbReference type="Gene3D" id="3.30.160.60">
    <property type="entry name" value="Classic Zinc Finger"/>
    <property type="match status" value="2"/>
</dbReference>